<keyword evidence="2" id="KW-1185">Reference proteome</keyword>
<sequence length="49" mass="5445">MWVRIGVQRWLGELQSGAPGGGRSFRRWFLGSWQGSDDGAGGSPIRRKK</sequence>
<organism evidence="1 2">
    <name type="scientific">Castilleja foliolosa</name>
    <dbReference type="NCBI Taxonomy" id="1961234"/>
    <lineage>
        <taxon>Eukaryota</taxon>
        <taxon>Viridiplantae</taxon>
        <taxon>Streptophyta</taxon>
        <taxon>Embryophyta</taxon>
        <taxon>Tracheophyta</taxon>
        <taxon>Spermatophyta</taxon>
        <taxon>Magnoliopsida</taxon>
        <taxon>eudicotyledons</taxon>
        <taxon>Gunneridae</taxon>
        <taxon>Pentapetalae</taxon>
        <taxon>asterids</taxon>
        <taxon>lamiids</taxon>
        <taxon>Lamiales</taxon>
        <taxon>Orobanchaceae</taxon>
        <taxon>Pedicularideae</taxon>
        <taxon>Castillejinae</taxon>
        <taxon>Castilleja</taxon>
    </lineage>
</organism>
<dbReference type="EMBL" id="JAVIJP010000019">
    <property type="protein sequence ID" value="KAL3638490.1"/>
    <property type="molecule type" value="Genomic_DNA"/>
</dbReference>
<gene>
    <name evidence="1" type="ORF">CASFOL_017861</name>
</gene>
<accession>A0ABD3D840</accession>
<evidence type="ECO:0000313" key="1">
    <source>
        <dbReference type="EMBL" id="KAL3638490.1"/>
    </source>
</evidence>
<protein>
    <submittedName>
        <fullName evidence="1">Uncharacterized protein</fullName>
    </submittedName>
</protein>
<reference evidence="2" key="1">
    <citation type="journal article" date="2024" name="IScience">
        <title>Strigolactones Initiate the Formation of Haustorium-like Structures in Castilleja.</title>
        <authorList>
            <person name="Buerger M."/>
            <person name="Peterson D."/>
            <person name="Chory J."/>
        </authorList>
    </citation>
    <scope>NUCLEOTIDE SEQUENCE [LARGE SCALE GENOMIC DNA]</scope>
</reference>
<dbReference type="AlphaFoldDB" id="A0ABD3D840"/>
<name>A0ABD3D840_9LAMI</name>
<proteinExistence type="predicted"/>
<comment type="caution">
    <text evidence="1">The sequence shown here is derived from an EMBL/GenBank/DDBJ whole genome shotgun (WGS) entry which is preliminary data.</text>
</comment>
<evidence type="ECO:0000313" key="2">
    <source>
        <dbReference type="Proteomes" id="UP001632038"/>
    </source>
</evidence>
<dbReference type="Proteomes" id="UP001632038">
    <property type="component" value="Unassembled WGS sequence"/>
</dbReference>